<dbReference type="Gene3D" id="3.30.50.10">
    <property type="entry name" value="Erythroid Transcription Factor GATA-1, subunit A"/>
    <property type="match status" value="1"/>
</dbReference>
<evidence type="ECO:0000256" key="3">
    <source>
        <dbReference type="ARBA" id="ARBA00022723"/>
    </source>
</evidence>
<proteinExistence type="inferred from homology"/>
<keyword evidence="15" id="KW-1185">Reference proteome</keyword>
<reference evidence="14" key="1">
    <citation type="submission" date="2023-06" db="EMBL/GenBank/DDBJ databases">
        <title>Genomic analysis of the entomopathogenic nematode Steinernema hermaphroditum.</title>
        <authorList>
            <person name="Schwarz E.M."/>
            <person name="Heppert J.K."/>
            <person name="Baniya A."/>
            <person name="Schwartz H.T."/>
            <person name="Tan C.-H."/>
            <person name="Antoshechkin I."/>
            <person name="Sternberg P.W."/>
            <person name="Goodrich-Blair H."/>
            <person name="Dillman A.R."/>
        </authorList>
    </citation>
    <scope>NUCLEOTIDE SEQUENCE</scope>
    <source>
        <strain evidence="14">PS9179</strain>
        <tissue evidence="14">Whole animal</tissue>
    </source>
</reference>
<organism evidence="14 15">
    <name type="scientific">Steinernema hermaphroditum</name>
    <dbReference type="NCBI Taxonomy" id="289476"/>
    <lineage>
        <taxon>Eukaryota</taxon>
        <taxon>Metazoa</taxon>
        <taxon>Ecdysozoa</taxon>
        <taxon>Nematoda</taxon>
        <taxon>Chromadorea</taxon>
        <taxon>Rhabditida</taxon>
        <taxon>Tylenchina</taxon>
        <taxon>Panagrolaimomorpha</taxon>
        <taxon>Strongyloidoidea</taxon>
        <taxon>Steinernematidae</taxon>
        <taxon>Steinernema</taxon>
    </lineage>
</organism>
<dbReference type="SUPFAM" id="SSF48508">
    <property type="entry name" value="Nuclear receptor ligand-binding domain"/>
    <property type="match status" value="1"/>
</dbReference>
<keyword evidence="5 11" id="KW-0862">Zinc</keyword>
<comment type="similarity">
    <text evidence="2 11">Belongs to the nuclear hormone receptor family.</text>
</comment>
<dbReference type="CDD" id="cd06960">
    <property type="entry name" value="NR_DBD_HNF4A"/>
    <property type="match status" value="1"/>
</dbReference>
<keyword evidence="10 11" id="KW-0539">Nucleus</keyword>
<comment type="caution">
    <text evidence="14">The sequence shown here is derived from an EMBL/GenBank/DDBJ whole genome shotgun (WGS) entry which is preliminary data.</text>
</comment>
<dbReference type="InterPro" id="IPR035500">
    <property type="entry name" value="NHR-like_dom_sf"/>
</dbReference>
<dbReference type="PRINTS" id="PR00047">
    <property type="entry name" value="STROIDFINGER"/>
</dbReference>
<dbReference type="GO" id="GO:0000978">
    <property type="term" value="F:RNA polymerase II cis-regulatory region sequence-specific DNA binding"/>
    <property type="evidence" value="ECO:0007669"/>
    <property type="project" value="InterPro"/>
</dbReference>
<sequence>MSTCLVCNDISDGLHFGIHACRACAAFFRRSTVTNRKYVCRFNNQCDIGKDVRCMCRACRMQKCIDRGMNPKNVQRHRDGIGSRTAKTTIKQETIEMTASPTADVVSIPPLDQIPIATTAMLGFRPTVPSYLLAPATEHLTIAHEYPTTSHLARVSSLAGAYPTLHELQPVPLGIPQTLQIAMPTPMIDRMVQGYEALKLARKGAPLPGDNVAQGLFDEGPKTLLLGDYDYWTAAMRVNVTLVPEMLNEYFGPFGTFTKDQKLIYFKNFLSTFLTADEAFGTSLAFPLKGDQRILISDRRYFRVDQMEQFYKCKSCPSDQKETAKLFQPLYASEISLLKEPMSEMIMSTAEYVALLGICLFGDCKEGASGDSMEKSESARQALYRELYTLCKARVGDELVCVRFGTLMNFVPTIMKIVSRFTESFGMVKLFNIFEIDVQVYNLDAI</sequence>
<evidence type="ECO:0000256" key="5">
    <source>
        <dbReference type="ARBA" id="ARBA00022833"/>
    </source>
</evidence>
<protein>
    <recommendedName>
        <fullName evidence="16">Nuclear receptor domain-containing protein</fullName>
    </recommendedName>
</protein>
<dbReference type="SUPFAM" id="SSF57716">
    <property type="entry name" value="Glucocorticoid receptor-like (DNA-binding domain)"/>
    <property type="match status" value="1"/>
</dbReference>
<keyword evidence="3 11" id="KW-0479">Metal-binding</keyword>
<dbReference type="PROSITE" id="PS51030">
    <property type="entry name" value="NUCLEAR_REC_DBD_2"/>
    <property type="match status" value="1"/>
</dbReference>
<dbReference type="InterPro" id="IPR049636">
    <property type="entry name" value="HNF4-like_DBD"/>
</dbReference>
<dbReference type="EMBL" id="JAUCMV010000004">
    <property type="protein sequence ID" value="KAK0405823.1"/>
    <property type="molecule type" value="Genomic_DNA"/>
</dbReference>
<evidence type="ECO:0000256" key="1">
    <source>
        <dbReference type="ARBA" id="ARBA00004123"/>
    </source>
</evidence>
<feature type="domain" description="Nuclear receptor" evidence="12">
    <location>
        <begin position="1"/>
        <end position="76"/>
    </location>
</feature>
<dbReference type="AlphaFoldDB" id="A0AA39HJB5"/>
<evidence type="ECO:0000256" key="6">
    <source>
        <dbReference type="ARBA" id="ARBA00023015"/>
    </source>
</evidence>
<keyword evidence="8 11" id="KW-0804">Transcription</keyword>
<keyword evidence="9 11" id="KW-0675">Receptor</keyword>
<gene>
    <name evidence="14" type="ORF">QR680_018217</name>
</gene>
<evidence type="ECO:0008006" key="16">
    <source>
        <dbReference type="Google" id="ProtNLM"/>
    </source>
</evidence>
<feature type="domain" description="NR LBD" evidence="13">
    <location>
        <begin position="196"/>
        <end position="446"/>
    </location>
</feature>
<evidence type="ECO:0000256" key="9">
    <source>
        <dbReference type="ARBA" id="ARBA00023170"/>
    </source>
</evidence>
<dbReference type="GO" id="GO:0008270">
    <property type="term" value="F:zinc ion binding"/>
    <property type="evidence" value="ECO:0007669"/>
    <property type="project" value="UniProtKB-KW"/>
</dbReference>
<evidence type="ECO:0000256" key="7">
    <source>
        <dbReference type="ARBA" id="ARBA00023125"/>
    </source>
</evidence>
<evidence type="ECO:0000256" key="4">
    <source>
        <dbReference type="ARBA" id="ARBA00022771"/>
    </source>
</evidence>
<dbReference type="GO" id="GO:0003700">
    <property type="term" value="F:DNA-binding transcription factor activity"/>
    <property type="evidence" value="ECO:0007669"/>
    <property type="project" value="InterPro"/>
</dbReference>
<dbReference type="PROSITE" id="PS00031">
    <property type="entry name" value="NUCLEAR_REC_DBD_1"/>
    <property type="match status" value="1"/>
</dbReference>
<keyword evidence="4 11" id="KW-0863">Zinc-finger</keyword>
<evidence type="ECO:0000313" key="15">
    <source>
        <dbReference type="Proteomes" id="UP001175271"/>
    </source>
</evidence>
<evidence type="ECO:0000256" key="10">
    <source>
        <dbReference type="ARBA" id="ARBA00023242"/>
    </source>
</evidence>
<dbReference type="PROSITE" id="PS51843">
    <property type="entry name" value="NR_LBD"/>
    <property type="match status" value="1"/>
</dbReference>
<accession>A0AA39HJB5</accession>
<dbReference type="SMART" id="SM00399">
    <property type="entry name" value="ZnF_C4"/>
    <property type="match status" value="1"/>
</dbReference>
<evidence type="ECO:0000259" key="13">
    <source>
        <dbReference type="PROSITE" id="PS51843"/>
    </source>
</evidence>
<dbReference type="InterPro" id="IPR001628">
    <property type="entry name" value="Znf_hrmn_rcpt"/>
</dbReference>
<dbReference type="PANTHER" id="PTHR46011">
    <property type="entry name" value="NUCLEAR HORMONE RECEPTOR FAMILY MEMBER NHR-86-RELATED"/>
    <property type="match status" value="1"/>
</dbReference>
<dbReference type="Pfam" id="PF00104">
    <property type="entry name" value="Hormone_recep"/>
    <property type="match status" value="1"/>
</dbReference>
<dbReference type="InterPro" id="IPR013088">
    <property type="entry name" value="Znf_NHR/GATA"/>
</dbReference>
<dbReference type="Pfam" id="PF00105">
    <property type="entry name" value="zf-C4"/>
    <property type="match status" value="1"/>
</dbReference>
<dbReference type="GO" id="GO:0005634">
    <property type="term" value="C:nucleus"/>
    <property type="evidence" value="ECO:0007669"/>
    <property type="project" value="UniProtKB-SubCell"/>
</dbReference>
<dbReference type="InterPro" id="IPR000536">
    <property type="entry name" value="Nucl_hrmn_rcpt_lig-bd"/>
</dbReference>
<dbReference type="Proteomes" id="UP001175271">
    <property type="component" value="Unassembled WGS sequence"/>
</dbReference>
<evidence type="ECO:0000256" key="11">
    <source>
        <dbReference type="RuleBase" id="RU004334"/>
    </source>
</evidence>
<dbReference type="FunFam" id="3.30.50.10:FF:000030">
    <property type="entry name" value="Nuclear Hormone Receptor family"/>
    <property type="match status" value="1"/>
</dbReference>
<dbReference type="SMART" id="SM00430">
    <property type="entry name" value="HOLI"/>
    <property type="match status" value="1"/>
</dbReference>
<keyword evidence="6 11" id="KW-0805">Transcription regulation</keyword>
<evidence type="ECO:0000313" key="14">
    <source>
        <dbReference type="EMBL" id="KAK0405823.1"/>
    </source>
</evidence>
<evidence type="ECO:0000259" key="12">
    <source>
        <dbReference type="PROSITE" id="PS51030"/>
    </source>
</evidence>
<evidence type="ECO:0000256" key="8">
    <source>
        <dbReference type="ARBA" id="ARBA00023163"/>
    </source>
</evidence>
<evidence type="ECO:0000256" key="2">
    <source>
        <dbReference type="ARBA" id="ARBA00005993"/>
    </source>
</evidence>
<dbReference type="Gene3D" id="1.10.565.10">
    <property type="entry name" value="Retinoid X Receptor"/>
    <property type="match status" value="1"/>
</dbReference>
<comment type="subcellular location">
    <subcellularLocation>
        <location evidence="1 11">Nucleus</location>
    </subcellularLocation>
</comment>
<keyword evidence="7 11" id="KW-0238">DNA-binding</keyword>
<name>A0AA39HJB5_9BILA</name>